<evidence type="ECO:0000313" key="2">
    <source>
        <dbReference type="Proteomes" id="UP001375539"/>
    </source>
</evidence>
<keyword evidence="2" id="KW-1185">Reference proteome</keyword>
<dbReference type="Proteomes" id="UP001375539">
    <property type="component" value="Unassembled WGS sequence"/>
</dbReference>
<evidence type="ECO:0000313" key="1">
    <source>
        <dbReference type="EMBL" id="MEJ8656706.1"/>
    </source>
</evidence>
<name>A0ACC6QEE2_9ACTN</name>
<accession>A0ACC6QEE2</accession>
<protein>
    <submittedName>
        <fullName evidence="1">ArsA-related P-loop ATPase</fullName>
    </submittedName>
</protein>
<organism evidence="1 2">
    <name type="scientific">Streptomyces pratisoli</name>
    <dbReference type="NCBI Taxonomy" id="3139917"/>
    <lineage>
        <taxon>Bacteria</taxon>
        <taxon>Bacillati</taxon>
        <taxon>Actinomycetota</taxon>
        <taxon>Actinomycetes</taxon>
        <taxon>Kitasatosporales</taxon>
        <taxon>Streptomycetaceae</taxon>
        <taxon>Streptomyces</taxon>
    </lineage>
</organism>
<reference evidence="1" key="1">
    <citation type="submission" date="2024-03" db="EMBL/GenBank/DDBJ databases">
        <title>Novel Streptomyces species of biotechnological and ecological value are a feature of Machair soil.</title>
        <authorList>
            <person name="Prole J.R."/>
            <person name="Goodfellow M."/>
            <person name="Allenby N."/>
            <person name="Ward A.C."/>
        </authorList>
    </citation>
    <scope>NUCLEOTIDE SEQUENCE</scope>
    <source>
        <strain evidence="1">MS1.AVA.4</strain>
    </source>
</reference>
<dbReference type="EMBL" id="JBBKAI010000002">
    <property type="protein sequence ID" value="MEJ8656706.1"/>
    <property type="molecule type" value="Genomic_DNA"/>
</dbReference>
<comment type="caution">
    <text evidence="1">The sequence shown here is derived from an EMBL/GenBank/DDBJ whole genome shotgun (WGS) entry which is preliminary data.</text>
</comment>
<sequence length="432" mass="45970">MRTVFVTGTGGAGRTTVATALALAGARRRERVLLLTTEPADALAGTGVAAGAGVPVRAGPDVLASPGADVLAPGGPDVPVPAGRDVPVPAEDDAGVTGLTVVRVDSDADFRREFLSFQDRADAALDLLGAVPLEDGELTELPGSEQFALLRALKTATEGDHDLVVVDLPPVRQAIALLALPEQLRRYLRRLLPVERQAARSLRPVLAQLAGVPMPAQWLYETAARWDAELALVQALVESPDTSVRLVAEPGSAAAGRALRTARLGLGLHGPALDMVIANRILPTGSAEPFLAALSGRQQSAIKEWREEFGGIPVQEVPHAGHDPQELADLDELIDEPTGRTCDPVPGKGWTVEDRRADDGVLVWRLPLPGAVKEQLQLVRRDDELFVTVGPFRRILPLPSVLRRCTVTGAGLRDGELRVRFLPDPGLWPKGR</sequence>
<proteinExistence type="predicted"/>
<gene>
    <name evidence="1" type="ORF">WKI58_09210</name>
</gene>